<dbReference type="SUPFAM" id="SSF54928">
    <property type="entry name" value="RNA-binding domain, RBD"/>
    <property type="match status" value="1"/>
</dbReference>
<accession>A0A9D4Y1Y3</accession>
<dbReference type="InterPro" id="IPR035979">
    <property type="entry name" value="RBD_domain_sf"/>
</dbReference>
<feature type="domain" description="RRM" evidence="4">
    <location>
        <begin position="123"/>
        <end position="200"/>
    </location>
</feature>
<dbReference type="EMBL" id="JAMSHJ010000003">
    <property type="protein sequence ID" value="KAI5431456.1"/>
    <property type="molecule type" value="Genomic_DNA"/>
</dbReference>
<dbReference type="InterPro" id="IPR000504">
    <property type="entry name" value="RRM_dom"/>
</dbReference>
<dbReference type="AlphaFoldDB" id="A0A9D4Y1Y3"/>
<gene>
    <name evidence="5" type="ORF">KIW84_035590</name>
</gene>
<comment type="caution">
    <text evidence="5">The sequence shown here is derived from an EMBL/GenBank/DDBJ whole genome shotgun (WGS) entry which is preliminary data.</text>
</comment>
<organism evidence="5 6">
    <name type="scientific">Pisum sativum</name>
    <name type="common">Garden pea</name>
    <name type="synonym">Lathyrus oleraceus</name>
    <dbReference type="NCBI Taxonomy" id="3888"/>
    <lineage>
        <taxon>Eukaryota</taxon>
        <taxon>Viridiplantae</taxon>
        <taxon>Streptophyta</taxon>
        <taxon>Embryophyta</taxon>
        <taxon>Tracheophyta</taxon>
        <taxon>Spermatophyta</taxon>
        <taxon>Magnoliopsida</taxon>
        <taxon>eudicotyledons</taxon>
        <taxon>Gunneridae</taxon>
        <taxon>Pentapetalae</taxon>
        <taxon>rosids</taxon>
        <taxon>fabids</taxon>
        <taxon>Fabales</taxon>
        <taxon>Fabaceae</taxon>
        <taxon>Papilionoideae</taxon>
        <taxon>50 kb inversion clade</taxon>
        <taxon>NPAAA clade</taxon>
        <taxon>Hologalegina</taxon>
        <taxon>IRL clade</taxon>
        <taxon>Fabeae</taxon>
        <taxon>Lathyrus</taxon>
    </lineage>
</organism>
<proteinExistence type="predicted"/>
<dbReference type="GO" id="GO:0006406">
    <property type="term" value="P:mRNA export from nucleus"/>
    <property type="evidence" value="ECO:0007669"/>
    <property type="project" value="TreeGrafter"/>
</dbReference>
<feature type="region of interest" description="Disordered" evidence="3">
    <location>
        <begin position="209"/>
        <end position="231"/>
    </location>
</feature>
<feature type="compositionally biased region" description="Polar residues" evidence="3">
    <location>
        <begin position="213"/>
        <end position="228"/>
    </location>
</feature>
<keyword evidence="6" id="KW-1185">Reference proteome</keyword>
<feature type="non-terminal residue" evidence="5">
    <location>
        <position position="327"/>
    </location>
</feature>
<evidence type="ECO:0000256" key="3">
    <source>
        <dbReference type="SAM" id="MobiDB-lite"/>
    </source>
</evidence>
<dbReference type="Proteomes" id="UP001058974">
    <property type="component" value="Chromosome 3"/>
</dbReference>
<keyword evidence="1 2" id="KW-0694">RNA-binding</keyword>
<dbReference type="SMART" id="SM00360">
    <property type="entry name" value="RRM"/>
    <property type="match status" value="1"/>
</dbReference>
<dbReference type="PANTHER" id="PTHR19965">
    <property type="entry name" value="RNA AND EXPORT FACTOR BINDING PROTEIN"/>
    <property type="match status" value="1"/>
</dbReference>
<evidence type="ECO:0000256" key="2">
    <source>
        <dbReference type="PROSITE-ProRule" id="PRU00176"/>
    </source>
</evidence>
<reference evidence="5 6" key="1">
    <citation type="journal article" date="2022" name="Nat. Genet.">
        <title>Improved pea reference genome and pan-genome highlight genomic features and evolutionary characteristics.</title>
        <authorList>
            <person name="Yang T."/>
            <person name="Liu R."/>
            <person name="Luo Y."/>
            <person name="Hu S."/>
            <person name="Wang D."/>
            <person name="Wang C."/>
            <person name="Pandey M.K."/>
            <person name="Ge S."/>
            <person name="Xu Q."/>
            <person name="Li N."/>
            <person name="Li G."/>
            <person name="Huang Y."/>
            <person name="Saxena R.K."/>
            <person name="Ji Y."/>
            <person name="Li M."/>
            <person name="Yan X."/>
            <person name="He Y."/>
            <person name="Liu Y."/>
            <person name="Wang X."/>
            <person name="Xiang C."/>
            <person name="Varshney R.K."/>
            <person name="Ding H."/>
            <person name="Gao S."/>
            <person name="Zong X."/>
        </authorList>
    </citation>
    <scope>NUCLEOTIDE SEQUENCE [LARGE SCALE GENOMIC DNA]</scope>
    <source>
        <strain evidence="5 6">cv. Zhongwan 6</strain>
    </source>
</reference>
<evidence type="ECO:0000259" key="4">
    <source>
        <dbReference type="PROSITE" id="PS50102"/>
    </source>
</evidence>
<name>A0A9D4Y1Y3_PEA</name>
<dbReference type="PROSITE" id="PS50102">
    <property type="entry name" value="RRM"/>
    <property type="match status" value="1"/>
</dbReference>
<sequence>FPSISQTHTLTFSVLTHYQQATPSLFLSLYKPYSLSHFPTPMPAGMDMSLDDIINTTTARRRFTTAHGPKRNIGVPNTTRITPYSIPPSQVAREALRRSRSSSSVDVHETILDRDAVQLRPITKLYLSNLDDRVSNEDIHLLFSEEGALERYSIHYDQYGRSKGTAEVVFTRQFDALAALKRYNNMRLDGKPLQIELVGIGTSSITPADRPLGQSSIPGRPTLGQSSILGRPNDRVFAREERKIGGGRYHNSFKHGYFPMGHGEEKFHTRKVSLGAIGPNFERYDHRHVEAKRNFQKLSVKDLDEDLDKYHLEAMRINKANGKGNQD</sequence>
<dbReference type="InterPro" id="IPR012677">
    <property type="entry name" value="Nucleotide-bd_a/b_plait_sf"/>
</dbReference>
<dbReference type="Gramene" id="Psat03G0559000-T1">
    <property type="protein sequence ID" value="KAI5431456.1"/>
    <property type="gene ID" value="KIW84_035590"/>
</dbReference>
<dbReference type="GO" id="GO:0003729">
    <property type="term" value="F:mRNA binding"/>
    <property type="evidence" value="ECO:0007669"/>
    <property type="project" value="TreeGrafter"/>
</dbReference>
<protein>
    <recommendedName>
        <fullName evidence="4">RRM domain-containing protein</fullName>
    </recommendedName>
</protein>
<dbReference type="GO" id="GO:0005634">
    <property type="term" value="C:nucleus"/>
    <property type="evidence" value="ECO:0007669"/>
    <property type="project" value="TreeGrafter"/>
</dbReference>
<evidence type="ECO:0000256" key="1">
    <source>
        <dbReference type="ARBA" id="ARBA00022884"/>
    </source>
</evidence>
<dbReference type="Gene3D" id="3.30.70.330">
    <property type="match status" value="1"/>
</dbReference>
<dbReference type="PANTHER" id="PTHR19965:SF93">
    <property type="entry name" value="RNA RECOGNITION MOTIF"/>
    <property type="match status" value="1"/>
</dbReference>
<evidence type="ECO:0000313" key="5">
    <source>
        <dbReference type="EMBL" id="KAI5431456.1"/>
    </source>
</evidence>
<evidence type="ECO:0000313" key="6">
    <source>
        <dbReference type="Proteomes" id="UP001058974"/>
    </source>
</evidence>
<dbReference type="InterPro" id="IPR051229">
    <property type="entry name" value="ALYREF_mRNA_export"/>
</dbReference>
<dbReference type="Pfam" id="PF00076">
    <property type="entry name" value="RRM_1"/>
    <property type="match status" value="1"/>
</dbReference>